<protein>
    <submittedName>
        <fullName evidence="1">Uncharacterized protein</fullName>
    </submittedName>
</protein>
<reference evidence="1" key="1">
    <citation type="submission" date="2022-07" db="EMBL/GenBank/DDBJ databases">
        <title>Genome Sequence of Lecanicillium saksenae.</title>
        <authorList>
            <person name="Buettner E."/>
        </authorList>
    </citation>
    <scope>NUCLEOTIDE SEQUENCE</scope>
    <source>
        <strain evidence="1">VT-O1</strain>
    </source>
</reference>
<dbReference type="Proteomes" id="UP001148737">
    <property type="component" value="Unassembled WGS sequence"/>
</dbReference>
<dbReference type="EMBL" id="JANAKD010001914">
    <property type="protein sequence ID" value="KAJ3475702.1"/>
    <property type="molecule type" value="Genomic_DNA"/>
</dbReference>
<name>A0ACC1QI81_9HYPO</name>
<evidence type="ECO:0000313" key="2">
    <source>
        <dbReference type="Proteomes" id="UP001148737"/>
    </source>
</evidence>
<keyword evidence="2" id="KW-1185">Reference proteome</keyword>
<sequence>MTQSTQRRIPSLRSIALCLSTAFTPVSAAPHPKGGPFRALESVPSGVSLAQIITGLYANDTAEGRIVVQDIHGRESWSWSVADANNQKNIPADLLTCIQTHTAVPEAKWTNGGRSVISIYNAAAIMINHMPGSDQDKQVIWGTCLDRNNMRNTHSLELVPDGKIAIATTSASSDATIKIFNPPPPTPPALLHRRRPSTATATRAAPSQRTRRTPST</sequence>
<comment type="caution">
    <text evidence="1">The sequence shown here is derived from an EMBL/GenBank/DDBJ whole genome shotgun (WGS) entry which is preliminary data.</text>
</comment>
<gene>
    <name evidence="1" type="ORF">NLG97_g9367</name>
</gene>
<organism evidence="1 2">
    <name type="scientific">Lecanicillium saksenae</name>
    <dbReference type="NCBI Taxonomy" id="468837"/>
    <lineage>
        <taxon>Eukaryota</taxon>
        <taxon>Fungi</taxon>
        <taxon>Dikarya</taxon>
        <taxon>Ascomycota</taxon>
        <taxon>Pezizomycotina</taxon>
        <taxon>Sordariomycetes</taxon>
        <taxon>Hypocreomycetidae</taxon>
        <taxon>Hypocreales</taxon>
        <taxon>Cordycipitaceae</taxon>
        <taxon>Lecanicillium</taxon>
    </lineage>
</organism>
<proteinExistence type="predicted"/>
<accession>A0ACC1QI81</accession>
<evidence type="ECO:0000313" key="1">
    <source>
        <dbReference type="EMBL" id="KAJ3475702.1"/>
    </source>
</evidence>